<keyword evidence="1" id="KW-0547">Nucleotide-binding</keyword>
<dbReference type="STRING" id="795797.HacjB3_10435"/>
<evidence type="ECO:0000313" key="5">
    <source>
        <dbReference type="Proteomes" id="UP000000390"/>
    </source>
</evidence>
<dbReference type="Pfam" id="PF15632">
    <property type="entry name" value="ATPgrasp_Ter"/>
    <property type="match status" value="1"/>
</dbReference>
<dbReference type="InterPro" id="IPR011761">
    <property type="entry name" value="ATP-grasp"/>
</dbReference>
<dbReference type="GO" id="GO:0046872">
    <property type="term" value="F:metal ion binding"/>
    <property type="evidence" value="ECO:0007669"/>
    <property type="project" value="InterPro"/>
</dbReference>
<gene>
    <name evidence="3" type="ordered locus">HacjB3_10435</name>
    <name evidence="4" type="ORF">C497_12232</name>
</gene>
<dbReference type="eggNOG" id="arCOG06897">
    <property type="taxonomic scope" value="Archaea"/>
</dbReference>
<organism evidence="3 5">
    <name type="scientific">Halalkalicoccus jeotgali (strain DSM 18796 / CECT 7217 / JCM 14584 / KCTC 4019 / B3)</name>
    <dbReference type="NCBI Taxonomy" id="795797"/>
    <lineage>
        <taxon>Archaea</taxon>
        <taxon>Methanobacteriati</taxon>
        <taxon>Methanobacteriota</taxon>
        <taxon>Stenosarchaea group</taxon>
        <taxon>Halobacteria</taxon>
        <taxon>Halobacteriales</taxon>
        <taxon>Halococcaceae</taxon>
        <taxon>Halalkalicoccus</taxon>
    </lineage>
</organism>
<dbReference type="EMBL" id="CP002062">
    <property type="protein sequence ID" value="ADJ15470.1"/>
    <property type="molecule type" value="Genomic_DNA"/>
</dbReference>
<evidence type="ECO:0000259" key="2">
    <source>
        <dbReference type="PROSITE" id="PS50975"/>
    </source>
</evidence>
<sequence length="388" mass="42972">MSVVVPGIDTPSSTAVVRSLGRRGIGVIVAEHGESPAGASKYCDLRITVPSPHEDYEGYAEALLALARCPETETVVPLRETDVYALSTRRGEFSPHVATPWPDRTTVKMAQDRLRLFEVARAAGLRVPQTDRIEEYDGWDVPTVIKPRYSVLETEGRLVEPSVRLLSRGSEPDREALCTAMGHAPLVQAYVPGTEELGFFALFDHGRPLATFQHRRRRSYHYTGGASVYREAIDDPAVESAGLALLRALGWHGPAMVEFKRDARDGELVLMEVNPRFWGSLALSIHAGVDFPYHYYRLATDDPIERAPSYETGVASHVLHGELVYLMSLLGQVDSPGERPPLGSELVAVARSLASQPNFDYCSLDDPRPFLVDLNHTARTMLERVRRS</sequence>
<protein>
    <submittedName>
        <fullName evidence="3">ATP-grasp protein-like protein</fullName>
    </submittedName>
</protein>
<evidence type="ECO:0000256" key="1">
    <source>
        <dbReference type="PROSITE-ProRule" id="PRU00409"/>
    </source>
</evidence>
<feature type="domain" description="ATP-grasp" evidence="2">
    <location>
        <begin position="111"/>
        <end position="300"/>
    </location>
</feature>
<evidence type="ECO:0000313" key="4">
    <source>
        <dbReference type="EMBL" id="ELY36121.1"/>
    </source>
</evidence>
<dbReference type="EMBL" id="AOHV01000030">
    <property type="protein sequence ID" value="ELY36121.1"/>
    <property type="molecule type" value="Genomic_DNA"/>
</dbReference>
<dbReference type="KEGG" id="hje:HacjB3_10435"/>
<dbReference type="GeneID" id="9419897"/>
<keyword evidence="1" id="KW-0067">ATP-binding</keyword>
<proteinExistence type="predicted"/>
<dbReference type="PATRIC" id="fig|795797.18.peg.2084"/>
<accession>D8J478</accession>
<dbReference type="HOGENOM" id="CLU_034084_2_1_2"/>
<dbReference type="SUPFAM" id="SSF56059">
    <property type="entry name" value="Glutathione synthetase ATP-binding domain-like"/>
    <property type="match status" value="1"/>
</dbReference>
<evidence type="ECO:0000313" key="6">
    <source>
        <dbReference type="Proteomes" id="UP000011645"/>
    </source>
</evidence>
<dbReference type="RefSeq" id="WP_008417010.1">
    <property type="nucleotide sequence ID" value="NC_014297.1"/>
</dbReference>
<dbReference type="Proteomes" id="UP000011645">
    <property type="component" value="Unassembled WGS sequence"/>
</dbReference>
<dbReference type="GO" id="GO:0005524">
    <property type="term" value="F:ATP binding"/>
    <property type="evidence" value="ECO:0007669"/>
    <property type="project" value="UniProtKB-UniRule"/>
</dbReference>
<dbReference type="PROSITE" id="PS50975">
    <property type="entry name" value="ATP_GRASP"/>
    <property type="match status" value="1"/>
</dbReference>
<name>D8J478_HALJB</name>
<dbReference type="Gene3D" id="3.30.470.20">
    <property type="entry name" value="ATP-grasp fold, B domain"/>
    <property type="match status" value="1"/>
</dbReference>
<dbReference type="Proteomes" id="UP000000390">
    <property type="component" value="Chromosome"/>
</dbReference>
<dbReference type="AlphaFoldDB" id="D8J478"/>
<keyword evidence="6" id="KW-1185">Reference proteome</keyword>
<reference evidence="4 6" key="2">
    <citation type="journal article" date="2014" name="PLoS Genet.">
        <title>Phylogenetically driven sequencing of extremely halophilic archaea reveals strategies for static and dynamic osmo-response.</title>
        <authorList>
            <person name="Becker E.A."/>
            <person name="Seitzer P.M."/>
            <person name="Tritt A."/>
            <person name="Larsen D."/>
            <person name="Krusor M."/>
            <person name="Yao A.I."/>
            <person name="Wu D."/>
            <person name="Madern D."/>
            <person name="Eisen J.A."/>
            <person name="Darling A.E."/>
            <person name="Facciotti M.T."/>
        </authorList>
    </citation>
    <scope>NUCLEOTIDE SEQUENCE [LARGE SCALE GENOMIC DNA]</scope>
    <source>
        <strain evidence="4">B3</strain>
        <strain evidence="6">DSM 18796 / CECT 7217 / JCM 14584 / KCTC 4019 / B3</strain>
    </source>
</reference>
<evidence type="ECO:0000313" key="3">
    <source>
        <dbReference type="EMBL" id="ADJ15470.1"/>
    </source>
</evidence>
<reference evidence="3 5" key="1">
    <citation type="journal article" date="2010" name="J. Bacteriol.">
        <title>Complete genome sequence of Halalkalicoccus jeotgali B3(T), an extremely halophilic archaeon.</title>
        <authorList>
            <person name="Roh S.W."/>
            <person name="Nam Y.D."/>
            <person name="Nam S.H."/>
            <person name="Choi S.H."/>
            <person name="Park H.S."/>
            <person name="Bae J.W."/>
        </authorList>
    </citation>
    <scope>NUCLEOTIDE SEQUENCE [LARGE SCALE GENOMIC DNA]</scope>
    <source>
        <strain evidence="3">B3</strain>
        <strain evidence="5">DSM 18796 / CECT 7217 / JCM 14584 / KCTC 4019 / B3</strain>
    </source>
</reference>
<dbReference type="Gene3D" id="3.40.50.20">
    <property type="match status" value="1"/>
</dbReference>
<dbReference type="OrthoDB" id="11959at2157"/>